<reference evidence="2 3" key="1">
    <citation type="submission" date="2020-02" db="EMBL/GenBank/DDBJ databases">
        <title>Genome sequence of Roseobacter ponti.</title>
        <authorList>
            <person name="Hollensteiner J."/>
            <person name="Schneider D."/>
            <person name="Poehlein A."/>
            <person name="Daniel R."/>
        </authorList>
    </citation>
    <scope>NUCLEOTIDE SEQUENCE [LARGE SCALE GENOMIC DNA]</scope>
    <source>
        <strain evidence="2 3">DSM 106830</strain>
    </source>
</reference>
<dbReference type="Proteomes" id="UP000503308">
    <property type="component" value="Chromosome"/>
</dbReference>
<protein>
    <submittedName>
        <fullName evidence="2">DUF177 domain-containing protein</fullName>
    </submittedName>
</protein>
<proteinExistence type="predicted"/>
<dbReference type="InterPro" id="IPR003772">
    <property type="entry name" value="YceD"/>
</dbReference>
<gene>
    <name evidence="2" type="ORF">G3256_07290</name>
</gene>
<dbReference type="Pfam" id="PF02620">
    <property type="entry name" value="YceD"/>
    <property type="match status" value="1"/>
</dbReference>
<organism evidence="2 3">
    <name type="scientific">Roseobacter ponti</name>
    <dbReference type="NCBI Taxonomy" id="1891787"/>
    <lineage>
        <taxon>Bacteria</taxon>
        <taxon>Pseudomonadati</taxon>
        <taxon>Pseudomonadota</taxon>
        <taxon>Alphaproteobacteria</taxon>
        <taxon>Rhodobacterales</taxon>
        <taxon>Roseobacteraceae</taxon>
        <taxon>Roseobacter</taxon>
    </lineage>
</organism>
<dbReference type="KEGG" id="rpon:G3256_07290"/>
<feature type="region of interest" description="Disordered" evidence="1">
    <location>
        <begin position="143"/>
        <end position="175"/>
    </location>
</feature>
<evidence type="ECO:0000313" key="2">
    <source>
        <dbReference type="EMBL" id="QJF53151.1"/>
    </source>
</evidence>
<feature type="compositionally biased region" description="Basic and acidic residues" evidence="1">
    <location>
        <begin position="143"/>
        <end position="156"/>
    </location>
</feature>
<keyword evidence="3" id="KW-1185">Reference proteome</keyword>
<name>A0A858T070_9RHOB</name>
<dbReference type="EMBL" id="CP048788">
    <property type="protein sequence ID" value="QJF53151.1"/>
    <property type="molecule type" value="Genomic_DNA"/>
</dbReference>
<evidence type="ECO:0000256" key="1">
    <source>
        <dbReference type="SAM" id="MobiDB-lite"/>
    </source>
</evidence>
<accession>A0A858T070</accession>
<dbReference type="AlphaFoldDB" id="A0A858T070"/>
<sequence length="175" mass="19093">MRVADLAQNAVTSFSLRPDTARTKQICAELRLSDLRKLSFTGSLRAEGEADWRLEAVLGATIVQPCGVTLEPVTTRIDAPVTRLFQRDFIDVDAPEAEMPEDDTTEALGRWIDPAAVMTEALVLAVPLYPRAPGAELKEAVFTEPGKKPMRDEDAKPFAGLAGLRDQLETPDGDD</sequence>
<evidence type="ECO:0000313" key="3">
    <source>
        <dbReference type="Proteomes" id="UP000503308"/>
    </source>
</evidence>